<accession>A0A291B994</accession>
<dbReference type="AlphaFoldDB" id="A0A291B994"/>
<dbReference type="Proteomes" id="UP000218160">
    <property type="component" value="Chromosome 1"/>
</dbReference>
<keyword evidence="2" id="KW-1185">Reference proteome</keyword>
<reference evidence="2" key="1">
    <citation type="submission" date="2017-04" db="EMBL/GenBank/DDBJ databases">
        <title>Genome evolution of the luminous symbionts of deep sea anglerfish.</title>
        <authorList>
            <person name="Hendry T.A."/>
        </authorList>
    </citation>
    <scope>NUCLEOTIDE SEQUENCE [LARGE SCALE GENOMIC DNA]</scope>
</reference>
<evidence type="ECO:0000313" key="2">
    <source>
        <dbReference type="Proteomes" id="UP000218160"/>
    </source>
</evidence>
<sequence length="45" mass="5314">MATEREIMRTISLPVNCFFYRWDEWNQLFNTTGLVTLSGVVNFNV</sequence>
<protein>
    <submittedName>
        <fullName evidence="1">Uncharacterized protein</fullName>
    </submittedName>
</protein>
<dbReference type="EMBL" id="CP020660">
    <property type="protein sequence ID" value="ATF09588.1"/>
    <property type="molecule type" value="Genomic_DNA"/>
</dbReference>
<evidence type="ECO:0000313" key="1">
    <source>
        <dbReference type="EMBL" id="ATF09588.1"/>
    </source>
</evidence>
<dbReference type="KEGG" id="elux:BTN50_1090"/>
<proteinExistence type="predicted"/>
<name>A0A291B994_9GAMM</name>
<organism evidence="1 2">
    <name type="scientific">Candidatus Enterovibrio altilux</name>
    <dbReference type="NCBI Taxonomy" id="1927128"/>
    <lineage>
        <taxon>Bacteria</taxon>
        <taxon>Pseudomonadati</taxon>
        <taxon>Pseudomonadota</taxon>
        <taxon>Gammaproteobacteria</taxon>
        <taxon>Vibrionales</taxon>
        <taxon>Vibrionaceae</taxon>
        <taxon>Enterovibrio</taxon>
    </lineage>
</organism>
<gene>
    <name evidence="1" type="ORF">BTN50_1090</name>
</gene>